<accession>A0A6C0R0V0</accession>
<dbReference type="GeneID" id="55626472"/>
<name>A0A6C0R0V0_9CAUD</name>
<organism evidence="1 2">
    <name type="scientific">Alteromonas phage vB_AmeM_PT11-V22</name>
    <dbReference type="NCBI Taxonomy" id="2704031"/>
    <lineage>
        <taxon>Viruses</taxon>
        <taxon>Duplodnaviria</taxon>
        <taxon>Heunggongvirae</taxon>
        <taxon>Uroviricota</taxon>
        <taxon>Caudoviricetes</taxon>
        <taxon>Myoalterovirus</taxon>
        <taxon>Myoalterovirus PT11V22</taxon>
    </lineage>
</organism>
<proteinExistence type="predicted"/>
<dbReference type="EMBL" id="MN877442">
    <property type="protein sequence ID" value="QHZ59808.1"/>
    <property type="molecule type" value="Genomic_DNA"/>
</dbReference>
<evidence type="ECO:0000313" key="1">
    <source>
        <dbReference type="EMBL" id="QHZ59808.1"/>
    </source>
</evidence>
<dbReference type="RefSeq" id="YP_009855732.1">
    <property type="nucleotide sequence ID" value="NC_048847.1"/>
</dbReference>
<evidence type="ECO:0000313" key="2">
    <source>
        <dbReference type="Proteomes" id="UP000479357"/>
    </source>
</evidence>
<reference evidence="1 2" key="1">
    <citation type="submission" date="2019-12" db="EMBL/GenBank/DDBJ databases">
        <title>Alteromonas phage V22 represents a new genus of marine bacteriophages that requires a novel tail fiber chaperone for host recognition.</title>
        <authorList>
            <person name="Gonzalez-Serrano R."/>
            <person name="Dunne M."/>
            <person name="Rosselli R."/>
            <person name="Martin-Cuadrado A.-B."/>
            <person name="Grosboillot V."/>
            <person name="Zinsli L."/>
            <person name="Roda-Garcia J.J."/>
            <person name="Loessner M.J."/>
            <person name="Rodriguez-Valera F."/>
        </authorList>
    </citation>
    <scope>NUCLEOTIDE SEQUENCE [LARGE SCALE GENOMIC DNA]</scope>
</reference>
<dbReference type="KEGG" id="vg:55626472"/>
<protein>
    <submittedName>
        <fullName evidence="1">Uncharacterized protein</fullName>
    </submittedName>
</protein>
<keyword evidence="2" id="KW-1185">Reference proteome</keyword>
<dbReference type="Proteomes" id="UP000479357">
    <property type="component" value="Segment"/>
</dbReference>
<sequence>MIVRVNLEGDPIEEEVEEIVVDDNITLEFVNGEGGKLLAVDILTEVLDIHEVNRLIKGLELAKKLFLEVEEEKE</sequence>